<dbReference type="InterPro" id="IPR019590">
    <property type="entry name" value="DLG1_PEST_dom"/>
</dbReference>
<gene>
    <name evidence="8" type="primary">LOC101391003</name>
</gene>
<feature type="domain" description="SH3" evidence="4">
    <location>
        <begin position="451"/>
        <end position="521"/>
    </location>
</feature>
<keyword evidence="7" id="KW-1185">Reference proteome</keyword>
<dbReference type="InterPro" id="IPR008144">
    <property type="entry name" value="Guanylate_kin-like_dom"/>
</dbReference>
<accession>A0ABM1D224</accession>
<keyword evidence="2" id="KW-0677">Repeat</keyword>
<keyword evidence="1 3" id="KW-0728">SH3 domain</keyword>
<dbReference type="SUPFAM" id="SSF52540">
    <property type="entry name" value="P-loop containing nucleoside triphosphate hydrolases"/>
    <property type="match status" value="1"/>
</dbReference>
<evidence type="ECO:0000256" key="2">
    <source>
        <dbReference type="ARBA" id="ARBA00022737"/>
    </source>
</evidence>
<evidence type="ECO:0000259" key="4">
    <source>
        <dbReference type="PROSITE" id="PS50002"/>
    </source>
</evidence>
<dbReference type="PANTHER" id="PTHR23119:SF6">
    <property type="entry name" value="DISKS LARGE HOMOLOG 2"/>
    <property type="match status" value="1"/>
</dbReference>
<evidence type="ECO:0000259" key="5">
    <source>
        <dbReference type="PROSITE" id="PS50052"/>
    </source>
</evidence>
<dbReference type="InterPro" id="IPR019583">
    <property type="entry name" value="DLG1-4_PDZ_assoc"/>
</dbReference>
<dbReference type="Pfam" id="PF10600">
    <property type="entry name" value="PDZ_assoc"/>
    <property type="match status" value="1"/>
</dbReference>
<reference evidence="8" key="1">
    <citation type="submission" date="2025-08" db="UniProtKB">
        <authorList>
            <consortium name="RefSeq"/>
        </authorList>
    </citation>
    <scope>IDENTIFICATION</scope>
</reference>
<name>A0ABM1D224_CERSS</name>
<dbReference type="Pfam" id="PF00595">
    <property type="entry name" value="PDZ"/>
    <property type="match status" value="3"/>
</dbReference>
<dbReference type="RefSeq" id="XP_014645855.1">
    <property type="nucleotide sequence ID" value="XM_014790369.1"/>
</dbReference>
<dbReference type="Gene3D" id="3.30.63.10">
    <property type="entry name" value="Guanylate Kinase phosphate binding domain"/>
    <property type="match status" value="1"/>
</dbReference>
<evidence type="ECO:0000256" key="3">
    <source>
        <dbReference type="PROSITE-ProRule" id="PRU00192"/>
    </source>
</evidence>
<feature type="domain" description="Guanylate kinase-like" evidence="5">
    <location>
        <begin position="577"/>
        <end position="752"/>
    </location>
</feature>
<dbReference type="InterPro" id="IPR008145">
    <property type="entry name" value="GK/Ca_channel_bsu"/>
</dbReference>
<dbReference type="InterPro" id="IPR036034">
    <property type="entry name" value="PDZ_sf"/>
</dbReference>
<dbReference type="InterPro" id="IPR001478">
    <property type="entry name" value="PDZ"/>
</dbReference>
<dbReference type="SMART" id="SM00228">
    <property type="entry name" value="PDZ"/>
    <property type="match status" value="3"/>
</dbReference>
<dbReference type="Gene3D" id="2.30.42.10">
    <property type="match status" value="3"/>
</dbReference>
<evidence type="ECO:0000313" key="7">
    <source>
        <dbReference type="Proteomes" id="UP000694910"/>
    </source>
</evidence>
<dbReference type="Pfam" id="PF00625">
    <property type="entry name" value="Guanylate_kin"/>
    <property type="match status" value="1"/>
</dbReference>
<evidence type="ECO:0000256" key="1">
    <source>
        <dbReference type="ARBA" id="ARBA00022443"/>
    </source>
</evidence>
<dbReference type="InterPro" id="IPR016313">
    <property type="entry name" value="DLG1-like"/>
</dbReference>
<dbReference type="PANTHER" id="PTHR23119">
    <property type="entry name" value="DISCS LARGE"/>
    <property type="match status" value="1"/>
</dbReference>
<dbReference type="CDD" id="cd06795">
    <property type="entry name" value="PDZ3_Dlg1-2-4-like"/>
    <property type="match status" value="1"/>
</dbReference>
<dbReference type="InterPro" id="IPR035759">
    <property type="entry name" value="DLG2_SH3"/>
</dbReference>
<feature type="domain" description="PDZ" evidence="6">
    <location>
        <begin position="65"/>
        <end position="152"/>
    </location>
</feature>
<dbReference type="InterPro" id="IPR050614">
    <property type="entry name" value="Synaptic_Scaffolding_LAP-MAGUK"/>
</dbReference>
<dbReference type="PROSITE" id="PS00856">
    <property type="entry name" value="GUANYLATE_KINASE_1"/>
    <property type="match status" value="1"/>
</dbReference>
<sequence length="767" mass="85200">MQRPSASRAENYQLLWDTIASLKQCEQAMQHAFIPASPAPIIVNTDTLDTIPYVNGTEIEYEFEEITLERGNSGLGFSIAGGTDNPHIGDDPGIFITKIIPGGAAAEDGRLRVNDCILRVNEVDVSEVSHSKAVEALKEAGSIVRLYVRRRRPILETVVEIKLFKGPKGLGFSIAGGVGNQHIPGDNSIYVTKIIDGGAAQKDGRLQVGDRLLMVNNYSLEEVTHEEAVAILKNTSDVVYLKVGKPTTIYMTDPYGPPDITHSYSPPLENHLLSGNNGTLEYKTSLPPISPGRYSPIPKHMLVEDDYTSHSQHSTATRQPSVTLQRAISLEGEPRKVVLHKGSTGLGFNIVGGEDGEGIFVSFILAGGPADLSGELQRGDQILSVNGIDLRGASHEQAAAALKGAGQTVTIIAQYQPEDYARFEAKIHDLREQMMNHSMSSGSGSLRTNQKRSLYVRAMFDYDKSKDSGLPSQGLSFKYGDILHVINASDDEWWQARRVTLEGDSEEMGVIPSKRRVERKERARLKTVKFNAKPGVIDSKGDIPGLGDDGYGTKTLRGQEDFILSYEPVTRQEINYTRPVIILGPMKDRINDDLISEFPDKFGSCVPHTTRPKRDYEVDGRDYHFVISREQMEKDIQEHKFIEAGQYNDNLYGTSVQSVRFVAERGKHCILDVSGNAIKRLQVAQLYPIAIFIKPKSLEPLMEMNKRLTEEQAKKTYDRAIKLEQEFGEYFTAIVQGDTLEDIYNQCKLVIEEQSGPFIWIPSKEKL</sequence>
<dbReference type="CDD" id="cd06724">
    <property type="entry name" value="PDZ2_Dlg1-2-4-like"/>
    <property type="match status" value="1"/>
</dbReference>
<dbReference type="PROSITE" id="PS50106">
    <property type="entry name" value="PDZ"/>
    <property type="match status" value="3"/>
</dbReference>
<dbReference type="GeneID" id="101391003"/>
<dbReference type="CDD" id="cd00071">
    <property type="entry name" value="GMPK"/>
    <property type="match status" value="1"/>
</dbReference>
<evidence type="ECO:0000313" key="8">
    <source>
        <dbReference type="RefSeq" id="XP_014645855.1"/>
    </source>
</evidence>
<dbReference type="PROSITE" id="PS50052">
    <property type="entry name" value="GUANYLATE_KINASE_2"/>
    <property type="match status" value="1"/>
</dbReference>
<protein>
    <submittedName>
        <fullName evidence="8">Disks large homolog 2 isoform X7</fullName>
    </submittedName>
</protein>
<dbReference type="SUPFAM" id="SSF50044">
    <property type="entry name" value="SH3-domain"/>
    <property type="match status" value="1"/>
</dbReference>
<feature type="domain" description="PDZ" evidence="6">
    <location>
        <begin position="336"/>
        <end position="417"/>
    </location>
</feature>
<dbReference type="Gene3D" id="2.30.30.40">
    <property type="entry name" value="SH3 Domains"/>
    <property type="match status" value="1"/>
</dbReference>
<organism evidence="7 8">
    <name type="scientific">Ceratotherium simum simum</name>
    <name type="common">Southern white rhinoceros</name>
    <dbReference type="NCBI Taxonomy" id="73337"/>
    <lineage>
        <taxon>Eukaryota</taxon>
        <taxon>Metazoa</taxon>
        <taxon>Chordata</taxon>
        <taxon>Craniata</taxon>
        <taxon>Vertebrata</taxon>
        <taxon>Euteleostomi</taxon>
        <taxon>Mammalia</taxon>
        <taxon>Eutheria</taxon>
        <taxon>Laurasiatheria</taxon>
        <taxon>Perissodactyla</taxon>
        <taxon>Rhinocerotidae</taxon>
        <taxon>Ceratotherium</taxon>
    </lineage>
</organism>
<dbReference type="InterPro" id="IPR020590">
    <property type="entry name" value="Guanylate_kinase_CS"/>
</dbReference>
<proteinExistence type="predicted"/>
<dbReference type="Gene3D" id="3.40.50.300">
    <property type="entry name" value="P-loop containing nucleotide triphosphate hydrolases"/>
    <property type="match status" value="1"/>
</dbReference>
<dbReference type="Pfam" id="PF00018">
    <property type="entry name" value="SH3_1"/>
    <property type="match status" value="1"/>
</dbReference>
<dbReference type="CDD" id="cd12032">
    <property type="entry name" value="SH3_DLG2"/>
    <property type="match status" value="1"/>
</dbReference>
<dbReference type="CDD" id="cd06723">
    <property type="entry name" value="PDZ1_Dlg1-2-4-like"/>
    <property type="match status" value="1"/>
</dbReference>
<dbReference type="Proteomes" id="UP000694910">
    <property type="component" value="Unplaced"/>
</dbReference>
<dbReference type="InterPro" id="IPR036028">
    <property type="entry name" value="SH3-like_dom_sf"/>
</dbReference>
<dbReference type="Pfam" id="PF10608">
    <property type="entry name" value="MAGUK_N_PEST"/>
    <property type="match status" value="1"/>
</dbReference>
<dbReference type="SMART" id="SM00326">
    <property type="entry name" value="SH3"/>
    <property type="match status" value="1"/>
</dbReference>
<dbReference type="PIRSF" id="PIRSF001741">
    <property type="entry name" value="MAGUK_DLGH"/>
    <property type="match status" value="1"/>
</dbReference>
<dbReference type="SMART" id="SM00072">
    <property type="entry name" value="GuKc"/>
    <property type="match status" value="1"/>
</dbReference>
<dbReference type="InterPro" id="IPR001452">
    <property type="entry name" value="SH3_domain"/>
</dbReference>
<dbReference type="PROSITE" id="PS50002">
    <property type="entry name" value="SH3"/>
    <property type="match status" value="1"/>
</dbReference>
<dbReference type="InterPro" id="IPR027417">
    <property type="entry name" value="P-loop_NTPase"/>
</dbReference>
<feature type="domain" description="PDZ" evidence="6">
    <location>
        <begin position="160"/>
        <end position="247"/>
    </location>
</feature>
<dbReference type="SUPFAM" id="SSF50156">
    <property type="entry name" value="PDZ domain-like"/>
    <property type="match status" value="3"/>
</dbReference>
<evidence type="ECO:0000259" key="6">
    <source>
        <dbReference type="PROSITE" id="PS50106"/>
    </source>
</evidence>